<name>A0A7T3WZA1_AERCA</name>
<dbReference type="SUPFAM" id="SSF56712">
    <property type="entry name" value="Prokaryotic type I DNA topoisomerase"/>
    <property type="match status" value="1"/>
</dbReference>
<dbReference type="PRINTS" id="PR00417">
    <property type="entry name" value="PRTPISMRASEI"/>
</dbReference>
<dbReference type="PROSITE" id="PS50880">
    <property type="entry name" value="TOPRIM"/>
    <property type="match status" value="1"/>
</dbReference>
<feature type="site" description="Interaction with DNA" evidence="8">
    <location>
        <position position="183"/>
    </location>
</feature>
<evidence type="ECO:0000256" key="4">
    <source>
        <dbReference type="ARBA" id="ARBA00022842"/>
    </source>
</evidence>
<feature type="site" description="Interaction with DNA" evidence="8">
    <location>
        <position position="168"/>
    </location>
</feature>
<dbReference type="NCBIfam" id="NF005829">
    <property type="entry name" value="PRK07726.1"/>
    <property type="match status" value="1"/>
</dbReference>
<evidence type="ECO:0000256" key="2">
    <source>
        <dbReference type="ARBA" id="ARBA00009446"/>
    </source>
</evidence>
<dbReference type="GO" id="GO:0000287">
    <property type="term" value="F:magnesium ion binding"/>
    <property type="evidence" value="ECO:0007669"/>
    <property type="project" value="UniProtKB-UniRule"/>
</dbReference>
<dbReference type="SMART" id="SM00493">
    <property type="entry name" value="TOPRIM"/>
    <property type="match status" value="1"/>
</dbReference>
<evidence type="ECO:0000313" key="12">
    <source>
        <dbReference type="EMBL" id="QQA59180.1"/>
    </source>
</evidence>
<dbReference type="GO" id="GO:0006281">
    <property type="term" value="P:DNA repair"/>
    <property type="evidence" value="ECO:0007669"/>
    <property type="project" value="TreeGrafter"/>
</dbReference>
<dbReference type="AlphaFoldDB" id="A0A7T3WZA1"/>
<keyword evidence="4 8" id="KW-0460">Magnesium</keyword>
<dbReference type="InterPro" id="IPR013824">
    <property type="entry name" value="Topo_IA_cen_sub1"/>
</dbReference>
<keyword evidence="7 8" id="KW-0413">Isomerase</keyword>
<dbReference type="FunFam" id="1.10.290.10:FF:000004">
    <property type="entry name" value="DNA topoisomerase 3"/>
    <property type="match status" value="1"/>
</dbReference>
<dbReference type="InterPro" id="IPR013497">
    <property type="entry name" value="Topo_IA_cen"/>
</dbReference>
<dbReference type="InterPro" id="IPR003602">
    <property type="entry name" value="Topo_IA_DNA-bd_dom"/>
</dbReference>
<evidence type="ECO:0000256" key="7">
    <source>
        <dbReference type="ARBA" id="ARBA00023235"/>
    </source>
</evidence>
<dbReference type="GO" id="GO:0003677">
    <property type="term" value="F:DNA binding"/>
    <property type="evidence" value="ECO:0007669"/>
    <property type="project" value="UniProtKB-KW"/>
</dbReference>
<feature type="binding site" evidence="8">
    <location>
        <position position="103"/>
    </location>
    <ligand>
        <name>Mg(2+)</name>
        <dbReference type="ChEBI" id="CHEBI:18420"/>
        <label>2</label>
    </ligand>
</feature>
<dbReference type="EC" id="5.6.2.1" evidence="8"/>
<dbReference type="FunFam" id="3.40.50.140:FF:000004">
    <property type="entry name" value="DNA topoisomerase 3"/>
    <property type="match status" value="1"/>
</dbReference>
<comment type="cofactor">
    <cofactor evidence="8">
        <name>Mg(2+)</name>
        <dbReference type="ChEBI" id="CHEBI:18420"/>
    </cofactor>
    <text evidence="8">Binds two Mg(2+) per subunit.</text>
</comment>
<feature type="binding site" evidence="8">
    <location>
        <position position="7"/>
    </location>
    <ligand>
        <name>Mg(2+)</name>
        <dbReference type="ChEBI" id="CHEBI:18420"/>
        <label>1</label>
        <note>catalytic</note>
    </ligand>
</feature>
<dbReference type="EMBL" id="CP065937">
    <property type="protein sequence ID" value="QQA59180.1"/>
    <property type="molecule type" value="Genomic_DNA"/>
</dbReference>
<dbReference type="PANTHER" id="PTHR11390">
    <property type="entry name" value="PROKARYOTIC DNA TOPOISOMERASE"/>
    <property type="match status" value="1"/>
</dbReference>
<dbReference type="Pfam" id="PF01131">
    <property type="entry name" value="Topoisom_bac"/>
    <property type="match status" value="1"/>
</dbReference>
<dbReference type="Gene3D" id="1.10.290.10">
    <property type="entry name" value="Topoisomerase I, domain 4"/>
    <property type="match status" value="1"/>
</dbReference>
<feature type="active site" description="O-(5'-phospho-DNA)-tyrosine intermediate" evidence="8">
    <location>
        <position position="326"/>
    </location>
</feature>
<gene>
    <name evidence="8" type="primary">topB</name>
    <name evidence="12" type="ORF">JC965_12680</name>
</gene>
<dbReference type="InterPro" id="IPR023406">
    <property type="entry name" value="Topo_IA_AS"/>
</dbReference>
<dbReference type="SMART" id="SM00437">
    <property type="entry name" value="TOP1Ac"/>
    <property type="match status" value="1"/>
</dbReference>
<dbReference type="CDD" id="cd00186">
    <property type="entry name" value="TOP1Ac"/>
    <property type="match status" value="1"/>
</dbReference>
<evidence type="ECO:0000256" key="9">
    <source>
        <dbReference type="SAM" id="MobiDB-lite"/>
    </source>
</evidence>
<dbReference type="RefSeq" id="WP_198497240.1">
    <property type="nucleotide sequence ID" value="NZ_JAXOIB010000055.1"/>
</dbReference>
<dbReference type="InterPro" id="IPR000380">
    <property type="entry name" value="Topo_IA"/>
</dbReference>
<dbReference type="InterPro" id="IPR006171">
    <property type="entry name" value="TOPRIM_dom"/>
</dbReference>
<dbReference type="InterPro" id="IPR013826">
    <property type="entry name" value="Topo_IA_cen_sub3"/>
</dbReference>
<evidence type="ECO:0000256" key="1">
    <source>
        <dbReference type="ARBA" id="ARBA00000213"/>
    </source>
</evidence>
<dbReference type="GO" id="GO:0006310">
    <property type="term" value="P:DNA recombination"/>
    <property type="evidence" value="ECO:0007669"/>
    <property type="project" value="TreeGrafter"/>
</dbReference>
<keyword evidence="3 8" id="KW-0479">Metal-binding</keyword>
<dbReference type="InterPro" id="IPR023405">
    <property type="entry name" value="Topo_IA_core_domain"/>
</dbReference>
<feature type="region of interest" description="Interaction with DNA" evidence="8">
    <location>
        <begin position="192"/>
        <end position="197"/>
    </location>
</feature>
<protein>
    <recommendedName>
        <fullName evidence="8">DNA topoisomerase 3</fullName>
        <ecNumber evidence="8">5.6.2.1</ecNumber>
    </recommendedName>
    <alternativeName>
        <fullName evidence="8">DNA topoisomerase III</fullName>
    </alternativeName>
</protein>
<feature type="binding site" evidence="8">
    <location>
        <position position="103"/>
    </location>
    <ligand>
        <name>Mg(2+)</name>
        <dbReference type="ChEBI" id="CHEBI:18420"/>
        <label>1</label>
        <note>catalytic</note>
    </ligand>
</feature>
<feature type="site" description="Interaction with DNA" evidence="8">
    <location>
        <position position="328"/>
    </location>
</feature>
<dbReference type="CDD" id="cd03362">
    <property type="entry name" value="TOPRIM_TopoIA_TopoIII"/>
    <property type="match status" value="1"/>
</dbReference>
<feature type="compositionally biased region" description="Low complexity" evidence="9">
    <location>
        <begin position="651"/>
        <end position="669"/>
    </location>
</feature>
<keyword evidence="5 8" id="KW-0799">Topoisomerase</keyword>
<proteinExistence type="inferred from homology"/>
<dbReference type="NCBIfam" id="TIGR01056">
    <property type="entry name" value="topB"/>
    <property type="match status" value="1"/>
</dbReference>
<keyword evidence="6 8" id="KW-0238">DNA-binding</keyword>
<dbReference type="PANTHER" id="PTHR11390:SF21">
    <property type="entry name" value="DNA TOPOISOMERASE 3-ALPHA"/>
    <property type="match status" value="1"/>
</dbReference>
<dbReference type="InterPro" id="IPR005738">
    <property type="entry name" value="TopoIII"/>
</dbReference>
<feature type="binding site" evidence="8">
    <location>
        <position position="105"/>
    </location>
    <ligand>
        <name>Mg(2+)</name>
        <dbReference type="ChEBI" id="CHEBI:18420"/>
        <label>2</label>
    </ligand>
</feature>
<dbReference type="Gene3D" id="2.70.20.10">
    <property type="entry name" value="Topoisomerase I, domain 3"/>
    <property type="match status" value="1"/>
</dbReference>
<evidence type="ECO:0000256" key="6">
    <source>
        <dbReference type="ARBA" id="ARBA00023125"/>
    </source>
</evidence>
<dbReference type="Pfam" id="PF01751">
    <property type="entry name" value="Toprim"/>
    <property type="match status" value="1"/>
</dbReference>
<dbReference type="GO" id="GO:0043597">
    <property type="term" value="C:cytoplasmic replication fork"/>
    <property type="evidence" value="ECO:0007669"/>
    <property type="project" value="TreeGrafter"/>
</dbReference>
<dbReference type="SMART" id="SM00436">
    <property type="entry name" value="TOP1Bc"/>
    <property type="match status" value="1"/>
</dbReference>
<evidence type="ECO:0000259" key="11">
    <source>
        <dbReference type="PROSITE" id="PS52039"/>
    </source>
</evidence>
<comment type="catalytic activity">
    <reaction evidence="1 8">
        <text>ATP-independent breakage of single-stranded DNA, followed by passage and rejoining.</text>
        <dbReference type="EC" id="5.6.2.1"/>
    </reaction>
</comment>
<evidence type="ECO:0000256" key="5">
    <source>
        <dbReference type="ARBA" id="ARBA00023029"/>
    </source>
</evidence>
<comment type="function">
    <text evidence="8">Releases the supercoiling and torsional tension of DNA, which is introduced during the DNA replication and transcription, by transiently cleaving and rejoining one strand of the DNA duplex. Introduces a single-strand break via transesterification at a target site in duplex DNA. The scissile phosphodiester is attacked by the catalytic tyrosine of the enzyme, resulting in the formation of a DNA-(5'-phosphotyrosyl)-enzyme intermediate and the expulsion of a 3'-OH DNA strand. The free DNA strand then undergoes passage around the unbroken strand, thus removing DNA supercoils. Finally, in the religation step, the DNA 3'-OH attacks the covalent intermediate to expel the active-site tyrosine and restore the DNA phosphodiester backbone.</text>
</comment>
<feature type="site" description="Interaction with DNA" evidence="8">
    <location>
        <position position="176"/>
    </location>
</feature>
<evidence type="ECO:0000259" key="10">
    <source>
        <dbReference type="PROSITE" id="PS50880"/>
    </source>
</evidence>
<feature type="domain" description="Topo IA-type catalytic" evidence="11">
    <location>
        <begin position="153"/>
        <end position="602"/>
    </location>
</feature>
<dbReference type="InterPro" id="IPR034144">
    <property type="entry name" value="TOPRIM_TopoIII"/>
</dbReference>
<organism evidence="12">
    <name type="scientific">Aeromonas caviae</name>
    <name type="common">Aeromonas punctata</name>
    <dbReference type="NCBI Taxonomy" id="648"/>
    <lineage>
        <taxon>Bacteria</taxon>
        <taxon>Pseudomonadati</taxon>
        <taxon>Pseudomonadota</taxon>
        <taxon>Gammaproteobacteria</taxon>
        <taxon>Aeromonadales</taxon>
        <taxon>Aeromonadaceae</taxon>
        <taxon>Aeromonas</taxon>
    </lineage>
</organism>
<dbReference type="PROSITE" id="PS00396">
    <property type="entry name" value="TOPO_IA_1"/>
    <property type="match status" value="1"/>
</dbReference>
<feature type="region of interest" description="Disordered" evidence="9">
    <location>
        <begin position="612"/>
        <end position="669"/>
    </location>
</feature>
<dbReference type="PROSITE" id="PS52039">
    <property type="entry name" value="TOPO_IA_2"/>
    <property type="match status" value="1"/>
</dbReference>
<accession>A0A7T3WZA1</accession>
<comment type="similarity">
    <text evidence="2 8">Belongs to the type IA topoisomerase family.</text>
</comment>
<dbReference type="HAMAP" id="MF_00953">
    <property type="entry name" value="Topoisom_3_prok"/>
    <property type="match status" value="1"/>
</dbReference>
<sequence>MRLFIAEKPSLGRAIADVLPKPHKKGEGFIETAQGDVVTWCIGHLLEQAEPDAYDAAYKQWRMESLPIVPTQWQLVAKPKTKAQLAVIKGLIKQADCVVNAGDPDREGQLLVDEVIDFLGYPKTKPVQRCLISDLNPPAVRRALDKLRDNKEFVPLAVSALARSRADWLYGINMTRAYTLLGRKGGCSELLSVGRVQTPLLGLVVRRDLEIEAFVPKPFYEVMAHLLTQGNERFTARWLPSEACLPWQDEEGRVLNRALAAKVVERIQGQPARVEAVEEQARKQAAPLPYNLSSLQIDAAKRFGMDAKRVLDICQSLYERHKLITYPRSDSRHLPSEHFNRAGQVREAIASTAPALARVVAEADGRIRSKAWNDSKVDAHHAIIPTEKRGNEGSLGADEAKLYGLIARQYLLQFYPPFEYNDSKVLLRIAVGLFQAKARRILKAGWKALLGVEEDDEEEAGTLPALKEGEELLCERGELLEKMTQPPKPFTDATLLAAMTGIARYVQDPEIRKTLRETDGLGTEATRAGIIDLLFKRRFLVRQGKSIKATPTGRALVQALPATATTPDMTALWEQSLGQIAERHGSYQQFMGPLTEQLNGLIEGARQDSGASFSALPKAAPGDSKQRFARRKRTGSTAARPRTSTGKSARAGKSPGKSTGKGTTRGKAA</sequence>
<dbReference type="GO" id="GO:0003917">
    <property type="term" value="F:DNA topoisomerase type I (single strand cut, ATP-independent) activity"/>
    <property type="evidence" value="ECO:0007669"/>
    <property type="project" value="UniProtKB-UniRule"/>
</dbReference>
<dbReference type="InterPro" id="IPR013825">
    <property type="entry name" value="Topo_IA_cen_sub2"/>
</dbReference>
<feature type="domain" description="Toprim" evidence="10">
    <location>
        <begin position="1"/>
        <end position="133"/>
    </location>
</feature>
<feature type="site" description="Interaction with DNA" evidence="8">
    <location>
        <position position="61"/>
    </location>
</feature>
<dbReference type="GO" id="GO:0006265">
    <property type="term" value="P:DNA topological change"/>
    <property type="evidence" value="ECO:0007669"/>
    <property type="project" value="UniProtKB-UniRule"/>
</dbReference>
<evidence type="ECO:0000256" key="8">
    <source>
        <dbReference type="HAMAP-Rule" id="MF_00953"/>
    </source>
</evidence>
<reference evidence="12" key="1">
    <citation type="submission" date="2020-12" db="EMBL/GenBank/DDBJ databases">
        <title>GES Beta-lactamases isolated from hospital effluents in Brazil.</title>
        <authorList>
            <person name="Conte D."/>
            <person name="Mesa D."/>
            <person name="Palmeiro J.K."/>
            <person name="Dalla-Costa L.M."/>
        </authorList>
    </citation>
    <scope>NUCLEOTIDE SEQUENCE [LARGE SCALE GENOMIC DNA]</scope>
    <source>
        <strain evidence="12">Aero21</strain>
    </source>
</reference>
<dbReference type="InterPro" id="IPR003601">
    <property type="entry name" value="Topo_IA_2"/>
</dbReference>
<evidence type="ECO:0000256" key="3">
    <source>
        <dbReference type="ARBA" id="ARBA00022723"/>
    </source>
</evidence>
<dbReference type="Gene3D" id="3.40.50.140">
    <property type="match status" value="1"/>
</dbReference>
<dbReference type="Gene3D" id="1.10.460.10">
    <property type="entry name" value="Topoisomerase I, domain 2"/>
    <property type="match status" value="1"/>
</dbReference>